<keyword evidence="4 5" id="KW-0472">Membrane</keyword>
<dbReference type="InterPro" id="IPR018499">
    <property type="entry name" value="Tetraspanin/Peripherin"/>
</dbReference>
<dbReference type="AlphaFoldDB" id="A0AAD9VCV1"/>
<dbReference type="GO" id="GO:0005886">
    <property type="term" value="C:plasma membrane"/>
    <property type="evidence" value="ECO:0007669"/>
    <property type="project" value="TreeGrafter"/>
</dbReference>
<organism evidence="6 7">
    <name type="scientific">Acropora cervicornis</name>
    <name type="common">Staghorn coral</name>
    <dbReference type="NCBI Taxonomy" id="6130"/>
    <lineage>
        <taxon>Eukaryota</taxon>
        <taxon>Metazoa</taxon>
        <taxon>Cnidaria</taxon>
        <taxon>Anthozoa</taxon>
        <taxon>Hexacorallia</taxon>
        <taxon>Scleractinia</taxon>
        <taxon>Astrocoeniina</taxon>
        <taxon>Acroporidae</taxon>
        <taxon>Acropora</taxon>
    </lineage>
</organism>
<dbReference type="EMBL" id="JARQWQ010000010">
    <property type="protein sequence ID" value="KAK2569270.1"/>
    <property type="molecule type" value="Genomic_DNA"/>
</dbReference>
<keyword evidence="7" id="KW-1185">Reference proteome</keyword>
<dbReference type="Gene3D" id="1.10.1450.10">
    <property type="entry name" value="Tetraspanin"/>
    <property type="match status" value="1"/>
</dbReference>
<dbReference type="Pfam" id="PF00335">
    <property type="entry name" value="Tetraspanin"/>
    <property type="match status" value="2"/>
</dbReference>
<reference evidence="6" key="2">
    <citation type="journal article" date="2023" name="Science">
        <title>Genomic signatures of disease resistance in endangered staghorn corals.</title>
        <authorList>
            <person name="Vollmer S.V."/>
            <person name="Selwyn J.D."/>
            <person name="Despard B.A."/>
            <person name="Roesel C.L."/>
        </authorList>
    </citation>
    <scope>NUCLEOTIDE SEQUENCE</scope>
    <source>
        <strain evidence="6">K2</strain>
    </source>
</reference>
<evidence type="ECO:0000256" key="4">
    <source>
        <dbReference type="ARBA" id="ARBA00023136"/>
    </source>
</evidence>
<dbReference type="Proteomes" id="UP001249851">
    <property type="component" value="Unassembled WGS sequence"/>
</dbReference>
<dbReference type="PANTHER" id="PTHR19282">
    <property type="entry name" value="TETRASPANIN"/>
    <property type="match status" value="1"/>
</dbReference>
<proteinExistence type="predicted"/>
<dbReference type="InterPro" id="IPR008952">
    <property type="entry name" value="Tetraspanin_EC2_sf"/>
</dbReference>
<protein>
    <submittedName>
        <fullName evidence="6">CD151 antigen</fullName>
    </submittedName>
</protein>
<sequence length="172" mass="18988">MLTLIFGCVLVGVGAWSLIKIGDFNDLTEGSYSSASTVMIVAGVLIALISFFGCCGAWKENRCLLIMVDDAFDKGMENIIQQKYGASDMKAITDSVDKLQQQEMCCGWINFTDWYISKFTNGEHKVPVSCCKEQKKGCGMQADTNNNIYKVILGMIFALLLACRIESEGKYV</sequence>
<reference evidence="6" key="1">
    <citation type="journal article" date="2023" name="G3 (Bethesda)">
        <title>Whole genome assembly and annotation of the endangered Caribbean coral Acropora cervicornis.</title>
        <authorList>
            <person name="Selwyn J.D."/>
            <person name="Vollmer S.V."/>
        </authorList>
    </citation>
    <scope>NUCLEOTIDE SEQUENCE</scope>
    <source>
        <strain evidence="6">K2</strain>
    </source>
</reference>
<accession>A0AAD9VCV1</accession>
<dbReference type="SUPFAM" id="SSF48652">
    <property type="entry name" value="Tetraspanin"/>
    <property type="match status" value="1"/>
</dbReference>
<gene>
    <name evidence="6" type="ORF">P5673_006179</name>
</gene>
<evidence type="ECO:0000313" key="7">
    <source>
        <dbReference type="Proteomes" id="UP001249851"/>
    </source>
</evidence>
<comment type="subcellular location">
    <subcellularLocation>
        <location evidence="1">Membrane</location>
        <topology evidence="1">Multi-pass membrane protein</topology>
    </subcellularLocation>
</comment>
<keyword evidence="2 5" id="KW-0812">Transmembrane</keyword>
<comment type="caution">
    <text evidence="6">The sequence shown here is derived from an EMBL/GenBank/DDBJ whole genome shotgun (WGS) entry which is preliminary data.</text>
</comment>
<evidence type="ECO:0000256" key="2">
    <source>
        <dbReference type="ARBA" id="ARBA00022692"/>
    </source>
</evidence>
<evidence type="ECO:0000313" key="6">
    <source>
        <dbReference type="EMBL" id="KAK2569270.1"/>
    </source>
</evidence>
<name>A0AAD9VCV1_ACRCE</name>
<keyword evidence="3 5" id="KW-1133">Transmembrane helix</keyword>
<evidence type="ECO:0000256" key="5">
    <source>
        <dbReference type="SAM" id="Phobius"/>
    </source>
</evidence>
<evidence type="ECO:0000256" key="3">
    <source>
        <dbReference type="ARBA" id="ARBA00022989"/>
    </source>
</evidence>
<feature type="transmembrane region" description="Helical" evidence="5">
    <location>
        <begin position="33"/>
        <end position="58"/>
    </location>
</feature>
<evidence type="ECO:0000256" key="1">
    <source>
        <dbReference type="ARBA" id="ARBA00004141"/>
    </source>
</evidence>
<dbReference type="PANTHER" id="PTHR19282:SF431">
    <property type="entry name" value="TETRASPANIN 26A, ISOFORM B-RELATED"/>
    <property type="match status" value="1"/>
</dbReference>